<dbReference type="EMBL" id="BQNB010011363">
    <property type="protein sequence ID" value="GJS89612.1"/>
    <property type="molecule type" value="Genomic_DNA"/>
</dbReference>
<sequence length="139" mass="15977">MEKKKTLTTATPLSTAFFSNSIMRDFQDGPEDKEDTRSSQEYSNDLKMEFHERALLANSKRFFKKGSPRFNAQAKNKGLVVEAYKLDEEEFSSNDNELVEVKVLMELVDDEKVIFGKESARDGEWVNISIKKILTVVEE</sequence>
<reference evidence="2" key="2">
    <citation type="submission" date="2022-01" db="EMBL/GenBank/DDBJ databases">
        <authorList>
            <person name="Yamashiro T."/>
            <person name="Shiraishi A."/>
            <person name="Satake H."/>
            <person name="Nakayama K."/>
        </authorList>
    </citation>
    <scope>NUCLEOTIDE SEQUENCE</scope>
</reference>
<protein>
    <submittedName>
        <fullName evidence="2">Uncharacterized protein</fullName>
    </submittedName>
</protein>
<comment type="caution">
    <text evidence="2">The sequence shown here is derived from an EMBL/GenBank/DDBJ whole genome shotgun (WGS) entry which is preliminary data.</text>
</comment>
<reference evidence="2" key="1">
    <citation type="journal article" date="2022" name="Int. J. Mol. Sci.">
        <title>Draft Genome of Tanacetum Coccineum: Genomic Comparison of Closely Related Tanacetum-Family Plants.</title>
        <authorList>
            <person name="Yamashiro T."/>
            <person name="Shiraishi A."/>
            <person name="Nakayama K."/>
            <person name="Satake H."/>
        </authorList>
    </citation>
    <scope>NUCLEOTIDE SEQUENCE</scope>
</reference>
<organism evidence="2 3">
    <name type="scientific">Tanacetum coccineum</name>
    <dbReference type="NCBI Taxonomy" id="301880"/>
    <lineage>
        <taxon>Eukaryota</taxon>
        <taxon>Viridiplantae</taxon>
        <taxon>Streptophyta</taxon>
        <taxon>Embryophyta</taxon>
        <taxon>Tracheophyta</taxon>
        <taxon>Spermatophyta</taxon>
        <taxon>Magnoliopsida</taxon>
        <taxon>eudicotyledons</taxon>
        <taxon>Gunneridae</taxon>
        <taxon>Pentapetalae</taxon>
        <taxon>asterids</taxon>
        <taxon>campanulids</taxon>
        <taxon>Asterales</taxon>
        <taxon>Asteraceae</taxon>
        <taxon>Asteroideae</taxon>
        <taxon>Anthemideae</taxon>
        <taxon>Anthemidinae</taxon>
        <taxon>Tanacetum</taxon>
    </lineage>
</organism>
<evidence type="ECO:0000313" key="3">
    <source>
        <dbReference type="Proteomes" id="UP001151760"/>
    </source>
</evidence>
<evidence type="ECO:0000313" key="2">
    <source>
        <dbReference type="EMBL" id="GJS89612.1"/>
    </source>
</evidence>
<name>A0ABQ4ZIF8_9ASTR</name>
<feature type="compositionally biased region" description="Basic and acidic residues" evidence="1">
    <location>
        <begin position="34"/>
        <end position="43"/>
    </location>
</feature>
<feature type="region of interest" description="Disordered" evidence="1">
    <location>
        <begin position="21"/>
        <end position="43"/>
    </location>
</feature>
<keyword evidence="3" id="KW-1185">Reference proteome</keyword>
<accession>A0ABQ4ZIF8</accession>
<evidence type="ECO:0000256" key="1">
    <source>
        <dbReference type="SAM" id="MobiDB-lite"/>
    </source>
</evidence>
<dbReference type="Proteomes" id="UP001151760">
    <property type="component" value="Unassembled WGS sequence"/>
</dbReference>
<gene>
    <name evidence="2" type="ORF">Tco_0772248</name>
</gene>
<proteinExistence type="predicted"/>